<dbReference type="InterPro" id="IPR036770">
    <property type="entry name" value="Ankyrin_rpt-contain_sf"/>
</dbReference>
<evidence type="ECO:0000256" key="2">
    <source>
        <dbReference type="ARBA" id="ARBA00023043"/>
    </source>
</evidence>
<dbReference type="AlphaFoldDB" id="A0A178IHM2"/>
<dbReference type="InterPro" id="IPR050776">
    <property type="entry name" value="Ank_Repeat/CDKN_Inhibitor"/>
</dbReference>
<comment type="caution">
    <text evidence="3">The sequence shown here is derived from an EMBL/GenBank/DDBJ whole genome shotgun (WGS) entry which is preliminary data.</text>
</comment>
<name>A0A178IHM2_9BACT</name>
<keyword evidence="2" id="KW-0040">ANK repeat</keyword>
<reference evidence="3 4" key="1">
    <citation type="submission" date="2016-01" db="EMBL/GenBank/DDBJ databases">
        <title>High potential of lignocellulose degradation of a new Verrucomicrobia species.</title>
        <authorList>
            <person name="Wang Y."/>
            <person name="Shi Y."/>
            <person name="Qiu Z."/>
            <person name="Liu S."/>
            <person name="Yang H."/>
        </authorList>
    </citation>
    <scope>NUCLEOTIDE SEQUENCE [LARGE SCALE GENOMIC DNA]</scope>
    <source>
        <strain evidence="3 4">TSB47</strain>
    </source>
</reference>
<dbReference type="EMBL" id="LRRQ01000093">
    <property type="protein sequence ID" value="OAM89484.1"/>
    <property type="molecule type" value="Genomic_DNA"/>
</dbReference>
<proteinExistence type="predicted"/>
<evidence type="ECO:0000313" key="3">
    <source>
        <dbReference type="EMBL" id="OAM89484.1"/>
    </source>
</evidence>
<dbReference type="Gene3D" id="1.25.40.20">
    <property type="entry name" value="Ankyrin repeat-containing domain"/>
    <property type="match status" value="2"/>
</dbReference>
<dbReference type="InterPro" id="IPR002110">
    <property type="entry name" value="Ankyrin_rpt"/>
</dbReference>
<dbReference type="Pfam" id="PF12796">
    <property type="entry name" value="Ank_2"/>
    <property type="match status" value="1"/>
</dbReference>
<dbReference type="SUPFAM" id="SSF48403">
    <property type="entry name" value="Ankyrin repeat"/>
    <property type="match status" value="1"/>
</dbReference>
<dbReference type="PANTHER" id="PTHR24201">
    <property type="entry name" value="ANK_REP_REGION DOMAIN-CONTAINING PROTEIN"/>
    <property type="match status" value="1"/>
</dbReference>
<protein>
    <submittedName>
        <fullName evidence="3">Uncharacterized protein</fullName>
    </submittedName>
</protein>
<dbReference type="SMART" id="SM00248">
    <property type="entry name" value="ANK"/>
    <property type="match status" value="4"/>
</dbReference>
<sequence length="186" mass="21104">MTALIWALWQGNKRSYEWLLQHGADPNLQMPATDLARYGFFSGASAVSVAARHRDPWFLEITLKYGGNPNLYNPIMKETVIFDCISFYEKKHDGIAQLELLIKYGADLNAAHPSTPMMYAAIFNRYDMVYMMLEAGADPTIVISGKFSLLTDLKRDMTIPGDSLSQWRKEVIKLLREKGVTFDGDE</sequence>
<keyword evidence="1" id="KW-0677">Repeat</keyword>
<accession>A0A178IHM2</accession>
<keyword evidence="4" id="KW-1185">Reference proteome</keyword>
<dbReference type="Pfam" id="PF00023">
    <property type="entry name" value="Ank"/>
    <property type="match status" value="1"/>
</dbReference>
<organism evidence="3 4">
    <name type="scientific">Termitidicoccus mucosus</name>
    <dbReference type="NCBI Taxonomy" id="1184151"/>
    <lineage>
        <taxon>Bacteria</taxon>
        <taxon>Pseudomonadati</taxon>
        <taxon>Verrucomicrobiota</taxon>
        <taxon>Opitutia</taxon>
        <taxon>Opitutales</taxon>
        <taxon>Opitutaceae</taxon>
        <taxon>Termitidicoccus</taxon>
    </lineage>
</organism>
<dbReference type="Proteomes" id="UP000078486">
    <property type="component" value="Unassembled WGS sequence"/>
</dbReference>
<evidence type="ECO:0000256" key="1">
    <source>
        <dbReference type="ARBA" id="ARBA00022737"/>
    </source>
</evidence>
<evidence type="ECO:0000313" key="4">
    <source>
        <dbReference type="Proteomes" id="UP000078486"/>
    </source>
</evidence>
<gene>
    <name evidence="3" type="ORF">AW736_13050</name>
</gene>
<dbReference type="STRING" id="1184151.AW736_13050"/>